<dbReference type="AlphaFoldDB" id="A0A2T1HZ84"/>
<accession>A0A2T1HZ84</accession>
<dbReference type="InterPro" id="IPR038444">
    <property type="entry name" value="DUF465_sf"/>
</dbReference>
<keyword evidence="1" id="KW-0175">Coiled coil</keyword>
<dbReference type="RefSeq" id="WP_106334782.1">
    <property type="nucleotide sequence ID" value="NZ_PVZS01000001.1"/>
</dbReference>
<gene>
    <name evidence="2" type="ORF">SLNSH_01045</name>
</gene>
<reference evidence="3" key="1">
    <citation type="submission" date="2018-03" db="EMBL/GenBank/DDBJ databases">
        <authorList>
            <person name="Sun L."/>
            <person name="Liu H."/>
            <person name="Chen W."/>
            <person name="Huang K."/>
            <person name="Liu W."/>
            <person name="Gao X."/>
        </authorList>
    </citation>
    <scope>NUCLEOTIDE SEQUENCE [LARGE SCALE GENOMIC DNA]</scope>
    <source>
        <strain evidence="3">SH9</strain>
    </source>
</reference>
<dbReference type="EMBL" id="PVZS01000001">
    <property type="protein sequence ID" value="PSC06997.1"/>
    <property type="molecule type" value="Genomic_DNA"/>
</dbReference>
<sequence length="61" mass="7068">MALQSHLAELERRHQAIDKEIEREMGAPGVDDLKLAELKRKKLQLKDQIERLRTAAKPTIH</sequence>
<dbReference type="Pfam" id="PF04325">
    <property type="entry name" value="DUF465"/>
    <property type="match status" value="1"/>
</dbReference>
<dbReference type="OrthoDB" id="7362854at2"/>
<dbReference type="Gene3D" id="6.10.280.50">
    <property type="match status" value="1"/>
</dbReference>
<evidence type="ECO:0000256" key="1">
    <source>
        <dbReference type="SAM" id="Coils"/>
    </source>
</evidence>
<feature type="coiled-coil region" evidence="1">
    <location>
        <begin position="7"/>
        <end position="55"/>
    </location>
</feature>
<dbReference type="Proteomes" id="UP000239772">
    <property type="component" value="Unassembled WGS sequence"/>
</dbReference>
<dbReference type="InterPro" id="IPR007420">
    <property type="entry name" value="DUF465"/>
</dbReference>
<evidence type="ECO:0000313" key="2">
    <source>
        <dbReference type="EMBL" id="PSC06997.1"/>
    </source>
</evidence>
<organism evidence="2 3">
    <name type="scientific">Alsobacter soli</name>
    <dbReference type="NCBI Taxonomy" id="2109933"/>
    <lineage>
        <taxon>Bacteria</taxon>
        <taxon>Pseudomonadati</taxon>
        <taxon>Pseudomonadota</taxon>
        <taxon>Alphaproteobacteria</taxon>
        <taxon>Hyphomicrobiales</taxon>
        <taxon>Alsobacteraceae</taxon>
        <taxon>Alsobacter</taxon>
    </lineage>
</organism>
<name>A0A2T1HZ84_9HYPH</name>
<keyword evidence="3" id="KW-1185">Reference proteome</keyword>
<evidence type="ECO:0000313" key="3">
    <source>
        <dbReference type="Proteomes" id="UP000239772"/>
    </source>
</evidence>
<comment type="caution">
    <text evidence="2">The sequence shown here is derived from an EMBL/GenBank/DDBJ whole genome shotgun (WGS) entry which is preliminary data.</text>
</comment>
<protein>
    <submittedName>
        <fullName evidence="2">DUF465 domain-containing protein</fullName>
    </submittedName>
</protein>
<proteinExistence type="predicted"/>